<evidence type="ECO:0000259" key="1">
    <source>
        <dbReference type="Pfam" id="PF07883"/>
    </source>
</evidence>
<feature type="domain" description="Cupin type-2" evidence="1">
    <location>
        <begin position="43"/>
        <end position="96"/>
    </location>
</feature>
<sequence length="106" mass="11940">MQISVNDALNQLGNDKVELFKKVLEHGTMSVELYRPLITDTQSPHTQDELYVIIKGTGEFVNGNKRTDFNPGDVLFVAAGTEHRFENFSSDFLTWVIFYGPDGGEK</sequence>
<dbReference type="AlphaFoldDB" id="A0A5B8UZP1"/>
<name>A0A5B8UZP1_9SPHI</name>
<accession>A0A5B8UZP1</accession>
<dbReference type="KEGG" id="mgin:FRZ54_19665"/>
<reference evidence="2 3" key="1">
    <citation type="journal article" date="2017" name="Curr. Microbiol.">
        <title>Mucilaginibacter ginsenosidivorans sp. nov., Isolated from Soil of Ginseng Field.</title>
        <authorList>
            <person name="Kim M.M."/>
            <person name="Siddiqi M.Z."/>
            <person name="Im W.T."/>
        </authorList>
    </citation>
    <scope>NUCLEOTIDE SEQUENCE [LARGE SCALE GENOMIC DNA]</scope>
    <source>
        <strain evidence="2 3">Gsoil 3017</strain>
    </source>
</reference>
<dbReference type="Pfam" id="PF07883">
    <property type="entry name" value="Cupin_2"/>
    <property type="match status" value="1"/>
</dbReference>
<organism evidence="2 3">
    <name type="scientific">Mucilaginibacter ginsenosidivorans</name>
    <dbReference type="NCBI Taxonomy" id="398053"/>
    <lineage>
        <taxon>Bacteria</taxon>
        <taxon>Pseudomonadati</taxon>
        <taxon>Bacteroidota</taxon>
        <taxon>Sphingobacteriia</taxon>
        <taxon>Sphingobacteriales</taxon>
        <taxon>Sphingobacteriaceae</taxon>
        <taxon>Mucilaginibacter</taxon>
    </lineage>
</organism>
<proteinExistence type="predicted"/>
<dbReference type="InterPro" id="IPR013096">
    <property type="entry name" value="Cupin_2"/>
</dbReference>
<protein>
    <submittedName>
        <fullName evidence="2">Cupin domain-containing protein</fullName>
    </submittedName>
</protein>
<dbReference type="InterPro" id="IPR011051">
    <property type="entry name" value="RmlC_Cupin_sf"/>
</dbReference>
<dbReference type="Proteomes" id="UP000321479">
    <property type="component" value="Chromosome"/>
</dbReference>
<dbReference type="CDD" id="cd02208">
    <property type="entry name" value="cupin_RmlC-like"/>
    <property type="match status" value="1"/>
</dbReference>
<evidence type="ECO:0000313" key="2">
    <source>
        <dbReference type="EMBL" id="QEC64687.1"/>
    </source>
</evidence>
<dbReference type="RefSeq" id="WP_147033521.1">
    <property type="nucleotide sequence ID" value="NZ_CP042436.1"/>
</dbReference>
<dbReference type="OrthoDB" id="2620172at2"/>
<dbReference type="EMBL" id="CP042436">
    <property type="protein sequence ID" value="QEC64687.1"/>
    <property type="molecule type" value="Genomic_DNA"/>
</dbReference>
<dbReference type="SUPFAM" id="SSF51182">
    <property type="entry name" value="RmlC-like cupins"/>
    <property type="match status" value="1"/>
</dbReference>
<evidence type="ECO:0000313" key="3">
    <source>
        <dbReference type="Proteomes" id="UP000321479"/>
    </source>
</evidence>
<keyword evidence="3" id="KW-1185">Reference proteome</keyword>
<dbReference type="Gene3D" id="2.60.120.10">
    <property type="entry name" value="Jelly Rolls"/>
    <property type="match status" value="1"/>
</dbReference>
<dbReference type="InterPro" id="IPR014710">
    <property type="entry name" value="RmlC-like_jellyroll"/>
</dbReference>
<gene>
    <name evidence="2" type="ORF">FRZ54_19665</name>
</gene>